<name>A0A5B7E451_PORTR</name>
<dbReference type="EMBL" id="VSRR010001860">
    <property type="protein sequence ID" value="MPC28127.1"/>
    <property type="molecule type" value="Genomic_DNA"/>
</dbReference>
<keyword evidence="2" id="KW-1185">Reference proteome</keyword>
<reference evidence="1 2" key="1">
    <citation type="submission" date="2019-05" db="EMBL/GenBank/DDBJ databases">
        <title>Another draft genome of Portunus trituberculatus and its Hox gene families provides insights of decapod evolution.</title>
        <authorList>
            <person name="Jeong J.-H."/>
            <person name="Song I."/>
            <person name="Kim S."/>
            <person name="Choi T."/>
            <person name="Kim D."/>
            <person name="Ryu S."/>
            <person name="Kim W."/>
        </authorList>
    </citation>
    <scope>NUCLEOTIDE SEQUENCE [LARGE SCALE GENOMIC DNA]</scope>
    <source>
        <tissue evidence="1">Muscle</tissue>
    </source>
</reference>
<evidence type="ECO:0000313" key="2">
    <source>
        <dbReference type="Proteomes" id="UP000324222"/>
    </source>
</evidence>
<organism evidence="1 2">
    <name type="scientific">Portunus trituberculatus</name>
    <name type="common">Swimming crab</name>
    <name type="synonym">Neptunus trituberculatus</name>
    <dbReference type="NCBI Taxonomy" id="210409"/>
    <lineage>
        <taxon>Eukaryota</taxon>
        <taxon>Metazoa</taxon>
        <taxon>Ecdysozoa</taxon>
        <taxon>Arthropoda</taxon>
        <taxon>Crustacea</taxon>
        <taxon>Multicrustacea</taxon>
        <taxon>Malacostraca</taxon>
        <taxon>Eumalacostraca</taxon>
        <taxon>Eucarida</taxon>
        <taxon>Decapoda</taxon>
        <taxon>Pleocyemata</taxon>
        <taxon>Brachyura</taxon>
        <taxon>Eubrachyura</taxon>
        <taxon>Portunoidea</taxon>
        <taxon>Portunidae</taxon>
        <taxon>Portuninae</taxon>
        <taxon>Portunus</taxon>
    </lineage>
</organism>
<gene>
    <name evidence="1" type="ORF">E2C01_021322</name>
</gene>
<dbReference type="Proteomes" id="UP000324222">
    <property type="component" value="Unassembled WGS sequence"/>
</dbReference>
<accession>A0A5B7E451</accession>
<evidence type="ECO:0000313" key="1">
    <source>
        <dbReference type="EMBL" id="MPC28127.1"/>
    </source>
</evidence>
<dbReference type="AlphaFoldDB" id="A0A5B7E451"/>
<protein>
    <submittedName>
        <fullName evidence="1">Uncharacterized protein</fullName>
    </submittedName>
</protein>
<proteinExistence type="predicted"/>
<comment type="caution">
    <text evidence="1">The sequence shown here is derived from an EMBL/GenBank/DDBJ whole genome shotgun (WGS) entry which is preliminary data.</text>
</comment>
<sequence length="64" mass="7026">MWDSCVAYGGTDARGRSQYYNISYSASLPSHPHSLRATCLDVVVVSVGIGQTSMRKFKSHHVPL</sequence>